<feature type="compositionally biased region" description="Polar residues" evidence="1">
    <location>
        <begin position="500"/>
        <end position="513"/>
    </location>
</feature>
<organism evidence="2">
    <name type="scientific">Dunaliella tertiolecta</name>
    <name type="common">Green alga</name>
    <dbReference type="NCBI Taxonomy" id="3047"/>
    <lineage>
        <taxon>Eukaryota</taxon>
        <taxon>Viridiplantae</taxon>
        <taxon>Chlorophyta</taxon>
        <taxon>core chlorophytes</taxon>
        <taxon>Chlorophyceae</taxon>
        <taxon>CS clade</taxon>
        <taxon>Chlamydomonadales</taxon>
        <taxon>Dunaliellaceae</taxon>
        <taxon>Dunaliella</taxon>
    </lineage>
</organism>
<name>A0A7S3R3W3_DUNTE</name>
<feature type="compositionally biased region" description="Low complexity" evidence="1">
    <location>
        <begin position="153"/>
        <end position="171"/>
    </location>
</feature>
<feature type="compositionally biased region" description="Acidic residues" evidence="1">
    <location>
        <begin position="334"/>
        <end position="347"/>
    </location>
</feature>
<dbReference type="AlphaFoldDB" id="A0A7S3R3W3"/>
<feature type="compositionally biased region" description="Acidic residues" evidence="1">
    <location>
        <begin position="187"/>
        <end position="204"/>
    </location>
</feature>
<protein>
    <submittedName>
        <fullName evidence="2">Uncharacterized protein</fullName>
    </submittedName>
</protein>
<feature type="compositionally biased region" description="Pro residues" evidence="1">
    <location>
        <begin position="520"/>
        <end position="535"/>
    </location>
</feature>
<feature type="compositionally biased region" description="Polar residues" evidence="1">
    <location>
        <begin position="421"/>
        <end position="435"/>
    </location>
</feature>
<reference evidence="2" key="1">
    <citation type="submission" date="2021-01" db="EMBL/GenBank/DDBJ databases">
        <authorList>
            <person name="Corre E."/>
            <person name="Pelletier E."/>
            <person name="Niang G."/>
            <person name="Scheremetjew M."/>
            <person name="Finn R."/>
            <person name="Kale V."/>
            <person name="Holt S."/>
            <person name="Cochrane G."/>
            <person name="Meng A."/>
            <person name="Brown T."/>
            <person name="Cohen L."/>
        </authorList>
    </citation>
    <scope>NUCLEOTIDE SEQUENCE</scope>
    <source>
        <strain evidence="2">CCMP1320</strain>
    </source>
</reference>
<feature type="compositionally biased region" description="Acidic residues" evidence="1">
    <location>
        <begin position="111"/>
        <end position="128"/>
    </location>
</feature>
<feature type="compositionally biased region" description="Low complexity" evidence="1">
    <location>
        <begin position="542"/>
        <end position="563"/>
    </location>
</feature>
<accession>A0A7S3R3W3</accession>
<feature type="compositionally biased region" description="Basic and acidic residues" evidence="1">
    <location>
        <begin position="172"/>
        <end position="186"/>
    </location>
</feature>
<feature type="compositionally biased region" description="Low complexity" evidence="1">
    <location>
        <begin position="445"/>
        <end position="456"/>
    </location>
</feature>
<gene>
    <name evidence="2" type="ORF">DTER00134_LOCUS16120</name>
</gene>
<feature type="compositionally biased region" description="Basic and acidic residues" evidence="1">
    <location>
        <begin position="39"/>
        <end position="56"/>
    </location>
</feature>
<feature type="compositionally biased region" description="Basic and acidic residues" evidence="1">
    <location>
        <begin position="87"/>
        <end position="96"/>
    </location>
</feature>
<feature type="compositionally biased region" description="Low complexity" evidence="1">
    <location>
        <begin position="205"/>
        <end position="243"/>
    </location>
</feature>
<sequence>MGDDGDGDGVVQAAEQEGDQGLGDGEGETTEEGGITGLEKVKANRRRQELLKEPGLREGPSGEAEEVHTGGAEAGGEAQGGATEAAGDARSDREQEYGEAEGGAVDNIQTGDEEAGAEGGGGDEEVEGEVQAGGEGAVDEAEGEAARGDGEAGDVLGADATAAAAAAAAGELHVEGEEGEEHAEGAEEKEEQLEEDAGAADQADDAAAAGAAGQPGEQQQELQQTEQDAGAAEEQQQEVQGPEAGDGEGEAMQQLEQEVKEAEEPQMLGDGEQDPHGLEGESGQTEQEGQQLAGEGQEEQAELEGDHAGRAQPDSHWGGGGEEGSEVGEARQAEEEEGEEEEGEEEDARQQQGGWGAEGKQCPALVPCYMLASQEAEGRQTECGGSLPFPMPLTKPVTPQIHLDLQAGEDGSVHAQLEPINKQQQSGQDSESFAQPHSERDHALQAQEQQPLSSSSPPFPIPQNKPVTPQIHLDLQAGEDGSLHAQLEPLNKQQHHHQSNSRPISARNSMTDQAAQHPIAPTPPAAPAPELPRPPSGRLSVSPPALNRSSLAASRATAPASRRGWELACAAGAAQQAATEWAGLGSTHAVSQ</sequence>
<feature type="region of interest" description="Disordered" evidence="1">
    <location>
        <begin position="1"/>
        <end position="361"/>
    </location>
</feature>
<feature type="region of interest" description="Disordered" evidence="1">
    <location>
        <begin position="399"/>
        <end position="563"/>
    </location>
</feature>
<dbReference type="EMBL" id="HBIP01026702">
    <property type="protein sequence ID" value="CAE0501047.1"/>
    <property type="molecule type" value="Transcribed_RNA"/>
</dbReference>
<proteinExistence type="predicted"/>
<feature type="compositionally biased region" description="Low complexity" evidence="1">
    <location>
        <begin position="281"/>
        <end position="295"/>
    </location>
</feature>
<evidence type="ECO:0000256" key="1">
    <source>
        <dbReference type="SAM" id="MobiDB-lite"/>
    </source>
</evidence>
<evidence type="ECO:0000313" key="2">
    <source>
        <dbReference type="EMBL" id="CAE0501047.1"/>
    </source>
</evidence>